<keyword evidence="4" id="KW-1185">Reference proteome</keyword>
<feature type="compositionally biased region" description="Polar residues" evidence="1">
    <location>
        <begin position="25"/>
        <end position="35"/>
    </location>
</feature>
<comment type="caution">
    <text evidence="3">The sequence shown here is derived from an EMBL/GenBank/DDBJ whole genome shotgun (WGS) entry which is preliminary data.</text>
</comment>
<dbReference type="Proteomes" id="UP000190890">
    <property type="component" value="Unassembled WGS sequence"/>
</dbReference>
<dbReference type="AlphaFoldDB" id="A0A1S8T5E9"/>
<accession>A0A1S8T5E9</accession>
<sequence>MEDVETKTQEKSIITDAETTKSTEDTINISKEVSENTTIKQEETKVAKQTIKEEAHSIEEFIKNSEALGYSKEVVAGALFNCEKSELTKTEFEARIKNFLGKKVK</sequence>
<dbReference type="EMBL" id="LZZM01000219">
    <property type="protein sequence ID" value="OOM72918.1"/>
    <property type="molecule type" value="Genomic_DNA"/>
</dbReference>
<evidence type="ECO:0000256" key="1">
    <source>
        <dbReference type="SAM" id="MobiDB-lite"/>
    </source>
</evidence>
<evidence type="ECO:0000313" key="4">
    <source>
        <dbReference type="Proteomes" id="UP000190890"/>
    </source>
</evidence>
<feature type="compositionally biased region" description="Basic and acidic residues" evidence="1">
    <location>
        <begin position="1"/>
        <end position="10"/>
    </location>
</feature>
<gene>
    <name evidence="3" type="ORF">CLPUN_46210</name>
</gene>
<dbReference type="Pfam" id="PF26160">
    <property type="entry name" value="YqzN_YkzM"/>
    <property type="match status" value="1"/>
</dbReference>
<evidence type="ECO:0000313" key="3">
    <source>
        <dbReference type="EMBL" id="OOM72918.1"/>
    </source>
</evidence>
<dbReference type="RefSeq" id="WP_242954236.1">
    <property type="nucleotide sequence ID" value="NZ_LZZM01000219.1"/>
</dbReference>
<feature type="domain" description="YqzN/YkzM" evidence="2">
    <location>
        <begin position="53"/>
        <end position="103"/>
    </location>
</feature>
<name>A0A1S8T5E9_9CLOT</name>
<dbReference type="STRING" id="29367.CLPUN_46210"/>
<proteinExistence type="predicted"/>
<dbReference type="InterPro" id="IPR058869">
    <property type="entry name" value="YqzN_YkzM"/>
</dbReference>
<evidence type="ECO:0000259" key="2">
    <source>
        <dbReference type="Pfam" id="PF26160"/>
    </source>
</evidence>
<protein>
    <recommendedName>
        <fullName evidence="2">YqzN/YkzM domain-containing protein</fullName>
    </recommendedName>
</protein>
<feature type="region of interest" description="Disordered" evidence="1">
    <location>
        <begin position="1"/>
        <end position="35"/>
    </location>
</feature>
<reference evidence="3 4" key="1">
    <citation type="submission" date="2016-05" db="EMBL/GenBank/DDBJ databases">
        <title>Microbial solvent formation.</title>
        <authorList>
            <person name="Poehlein A."/>
            <person name="Montoya Solano J.D."/>
            <person name="Flitsch S."/>
            <person name="Krabben P."/>
            <person name="Duerre P."/>
            <person name="Daniel R."/>
        </authorList>
    </citation>
    <scope>NUCLEOTIDE SEQUENCE [LARGE SCALE GENOMIC DNA]</scope>
    <source>
        <strain evidence="3 4">DSM 2619</strain>
    </source>
</reference>
<organism evidence="3 4">
    <name type="scientific">Clostridium puniceum</name>
    <dbReference type="NCBI Taxonomy" id="29367"/>
    <lineage>
        <taxon>Bacteria</taxon>
        <taxon>Bacillati</taxon>
        <taxon>Bacillota</taxon>
        <taxon>Clostridia</taxon>
        <taxon>Eubacteriales</taxon>
        <taxon>Clostridiaceae</taxon>
        <taxon>Clostridium</taxon>
    </lineage>
</organism>